<reference evidence="1 2" key="1">
    <citation type="submission" date="2018-11" db="EMBL/GenBank/DDBJ databases">
        <authorList>
            <consortium name="Pathogen Informatics"/>
        </authorList>
    </citation>
    <scope>NUCLEOTIDE SEQUENCE [LARGE SCALE GENOMIC DNA]</scope>
</reference>
<accession>A0A183G3M3</accession>
<organism evidence="2 3">
    <name type="scientific">Heligmosomoides polygyrus</name>
    <name type="common">Parasitic roundworm</name>
    <dbReference type="NCBI Taxonomy" id="6339"/>
    <lineage>
        <taxon>Eukaryota</taxon>
        <taxon>Metazoa</taxon>
        <taxon>Ecdysozoa</taxon>
        <taxon>Nematoda</taxon>
        <taxon>Chromadorea</taxon>
        <taxon>Rhabditida</taxon>
        <taxon>Rhabditina</taxon>
        <taxon>Rhabditomorpha</taxon>
        <taxon>Strongyloidea</taxon>
        <taxon>Heligmosomidae</taxon>
        <taxon>Heligmosomoides</taxon>
    </lineage>
</organism>
<sequence>MFTTRRCDLQRPDQWTVLRGYCLIQRGLRICDKTMVATPNKDMVNLRFGVPAIKRDELGDTLSKFGIHDEVM</sequence>
<dbReference type="Proteomes" id="UP000050761">
    <property type="component" value="Unassembled WGS sequence"/>
</dbReference>
<reference evidence="3" key="2">
    <citation type="submission" date="2019-09" db="UniProtKB">
        <authorList>
            <consortium name="WormBaseParasite"/>
        </authorList>
    </citation>
    <scope>IDENTIFICATION</scope>
</reference>
<dbReference type="AlphaFoldDB" id="A0A183G3M3"/>
<evidence type="ECO:0000313" key="1">
    <source>
        <dbReference type="EMBL" id="VDP04679.1"/>
    </source>
</evidence>
<evidence type="ECO:0000313" key="3">
    <source>
        <dbReference type="WBParaSite" id="HPBE_0001601601-mRNA-1"/>
    </source>
</evidence>
<dbReference type="EMBL" id="UZAH01029177">
    <property type="protein sequence ID" value="VDP04679.1"/>
    <property type="molecule type" value="Genomic_DNA"/>
</dbReference>
<accession>A0A3P8DXE0</accession>
<protein>
    <submittedName>
        <fullName evidence="3">Ribosomal_L30 domain-containing protein</fullName>
    </submittedName>
</protein>
<proteinExistence type="predicted"/>
<name>A0A183G3M3_HELPZ</name>
<keyword evidence="2" id="KW-1185">Reference proteome</keyword>
<gene>
    <name evidence="1" type="ORF">HPBE_LOCUS16015</name>
</gene>
<evidence type="ECO:0000313" key="2">
    <source>
        <dbReference type="Proteomes" id="UP000050761"/>
    </source>
</evidence>
<dbReference type="WBParaSite" id="HPBE_0001601601-mRNA-1">
    <property type="protein sequence ID" value="HPBE_0001601601-mRNA-1"/>
    <property type="gene ID" value="HPBE_0001601601"/>
</dbReference>